<keyword evidence="2" id="KW-1185">Reference proteome</keyword>
<dbReference type="EMBL" id="DS178311">
    <property type="protein sequence ID" value="EHS64153.1"/>
    <property type="molecule type" value="Genomic_DNA"/>
</dbReference>
<dbReference type="InParanoid" id="H6QTD4"/>
<dbReference type="Proteomes" id="UP000008783">
    <property type="component" value="Unassembled WGS sequence"/>
</dbReference>
<reference evidence="2" key="1">
    <citation type="journal article" date="2011" name="Proc. Natl. Acad. Sci. U.S.A.">
        <title>Obligate biotrophy features unraveled by the genomic analysis of rust fungi.</title>
        <authorList>
            <person name="Duplessis S."/>
            <person name="Cuomo C.A."/>
            <person name="Lin Y.-C."/>
            <person name="Aerts A."/>
            <person name="Tisserant E."/>
            <person name="Veneault-Fourrey C."/>
            <person name="Joly D.L."/>
            <person name="Hacquard S."/>
            <person name="Amselem J."/>
            <person name="Cantarel B.L."/>
            <person name="Chiu R."/>
            <person name="Coutinho P.M."/>
            <person name="Feau N."/>
            <person name="Field M."/>
            <person name="Frey P."/>
            <person name="Gelhaye E."/>
            <person name="Goldberg J."/>
            <person name="Grabherr M.G."/>
            <person name="Kodira C.D."/>
            <person name="Kohler A."/>
            <person name="Kuees U."/>
            <person name="Lindquist E.A."/>
            <person name="Lucas S.M."/>
            <person name="Mago R."/>
            <person name="Mauceli E."/>
            <person name="Morin E."/>
            <person name="Murat C."/>
            <person name="Pangilinan J.L."/>
            <person name="Park R."/>
            <person name="Pearson M."/>
            <person name="Quesneville H."/>
            <person name="Rouhier N."/>
            <person name="Sakthikumar S."/>
            <person name="Salamov A.A."/>
            <person name="Schmutz J."/>
            <person name="Selles B."/>
            <person name="Shapiro H."/>
            <person name="Tanguay P."/>
            <person name="Tuskan G.A."/>
            <person name="Henrissat B."/>
            <person name="Van de Peer Y."/>
            <person name="Rouze P."/>
            <person name="Ellis J.G."/>
            <person name="Dodds P.N."/>
            <person name="Schein J.E."/>
            <person name="Zhong S."/>
            <person name="Hamelin R.C."/>
            <person name="Grigoriev I.V."/>
            <person name="Szabo L.J."/>
            <person name="Martin F."/>
        </authorList>
    </citation>
    <scope>NUCLEOTIDE SEQUENCE [LARGE SCALE GENOMIC DNA]</scope>
    <source>
        <strain evidence="2">CRL 75-36-700-3 / race SCCL</strain>
    </source>
</reference>
<accession>H6QTD4</accession>
<evidence type="ECO:0000313" key="2">
    <source>
        <dbReference type="Proteomes" id="UP000008783"/>
    </source>
</evidence>
<dbReference type="KEGG" id="pgr:PGTG_21903"/>
<proteinExistence type="predicted"/>
<dbReference type="VEuPathDB" id="FungiDB:PGTG_21903"/>
<name>H6QTD4_PUCGT</name>
<evidence type="ECO:0000313" key="1">
    <source>
        <dbReference type="EMBL" id="EHS64153.1"/>
    </source>
</evidence>
<gene>
    <name evidence="1" type="ORF">PGTG_21903</name>
</gene>
<sequence>MVWRAKEVRHCTLYSANNSAYDQIGMSLQINKKTAKTAHDIKSGSIYERPAFKDVLKDKLYIVVRVLYSEQLPRGL</sequence>
<organism evidence="1 2">
    <name type="scientific">Puccinia graminis f. sp. tritici (strain CRL 75-36-700-3 / race SCCL)</name>
    <name type="common">Black stem rust fungus</name>
    <dbReference type="NCBI Taxonomy" id="418459"/>
    <lineage>
        <taxon>Eukaryota</taxon>
        <taxon>Fungi</taxon>
        <taxon>Dikarya</taxon>
        <taxon>Basidiomycota</taxon>
        <taxon>Pucciniomycotina</taxon>
        <taxon>Pucciniomycetes</taxon>
        <taxon>Pucciniales</taxon>
        <taxon>Pucciniaceae</taxon>
        <taxon>Puccinia</taxon>
    </lineage>
</organism>
<dbReference type="GeneID" id="13541705"/>
<protein>
    <submittedName>
        <fullName evidence="1">Uncharacterized protein</fullName>
    </submittedName>
</protein>
<dbReference type="RefSeq" id="XP_003889233.1">
    <property type="nucleotide sequence ID" value="XM_003889184.1"/>
</dbReference>
<dbReference type="AlphaFoldDB" id="H6QTD4"/>
<dbReference type="HOGENOM" id="CLU_2655670_0_0_1"/>